<feature type="region of interest" description="Disordered" evidence="1">
    <location>
        <begin position="185"/>
        <end position="210"/>
    </location>
</feature>
<reference evidence="2 3" key="1">
    <citation type="journal article" date="2018" name="Evol. Lett.">
        <title>Horizontal gene cluster transfer increased hallucinogenic mushroom diversity.</title>
        <authorList>
            <person name="Reynolds H.T."/>
            <person name="Vijayakumar V."/>
            <person name="Gluck-Thaler E."/>
            <person name="Korotkin H.B."/>
            <person name="Matheny P.B."/>
            <person name="Slot J.C."/>
        </authorList>
    </citation>
    <scope>NUCLEOTIDE SEQUENCE [LARGE SCALE GENOMIC DNA]</scope>
    <source>
        <strain evidence="2 3">2629</strain>
    </source>
</reference>
<comment type="caution">
    <text evidence="2">The sequence shown here is derived from an EMBL/GenBank/DDBJ whole genome shotgun (WGS) entry which is preliminary data.</text>
</comment>
<accession>A0A409X5E8</accession>
<evidence type="ECO:0000313" key="2">
    <source>
        <dbReference type="EMBL" id="PPQ85995.1"/>
    </source>
</evidence>
<evidence type="ECO:0000256" key="1">
    <source>
        <dbReference type="SAM" id="MobiDB-lite"/>
    </source>
</evidence>
<gene>
    <name evidence="2" type="ORF">CVT24_007874</name>
</gene>
<dbReference type="InParanoid" id="A0A409X5E8"/>
<name>A0A409X5E8_9AGAR</name>
<dbReference type="Proteomes" id="UP000284842">
    <property type="component" value="Unassembled WGS sequence"/>
</dbReference>
<organism evidence="2 3">
    <name type="scientific">Panaeolus cyanescens</name>
    <dbReference type="NCBI Taxonomy" id="181874"/>
    <lineage>
        <taxon>Eukaryota</taxon>
        <taxon>Fungi</taxon>
        <taxon>Dikarya</taxon>
        <taxon>Basidiomycota</taxon>
        <taxon>Agaricomycotina</taxon>
        <taxon>Agaricomycetes</taxon>
        <taxon>Agaricomycetidae</taxon>
        <taxon>Agaricales</taxon>
        <taxon>Agaricineae</taxon>
        <taxon>Galeropsidaceae</taxon>
        <taxon>Panaeolus</taxon>
    </lineage>
</organism>
<keyword evidence="3" id="KW-1185">Reference proteome</keyword>
<sequence>MANNTSSPFEPLDSPLLEAWQFIAFRRITGIVEAAQVQHMLNMAAHHLLSRHDPNTVSDAVAGRAKIIFALLDRLHLLFPSIPPSPVLHSLELCFLPAFYWVADFNFLRSGSLWSGQLLQDLVHSIYVELQHDLASSLANRIHPSDLKFTRIGLTKVRDGLREHQIMLSSIVDDTLTMISTRLSSLPTPPVPATTNNPSTSTVDASKERPIPQVPPTWSELLQGAPVALQTTSSSNQTMPNVRQTNRALDQARARLEGRQSLSSNVA</sequence>
<proteinExistence type="predicted"/>
<protein>
    <submittedName>
        <fullName evidence="2">Uncharacterized protein</fullName>
    </submittedName>
</protein>
<feature type="compositionally biased region" description="Low complexity" evidence="1">
    <location>
        <begin position="193"/>
        <end position="203"/>
    </location>
</feature>
<dbReference type="AlphaFoldDB" id="A0A409X5E8"/>
<evidence type="ECO:0000313" key="3">
    <source>
        <dbReference type="Proteomes" id="UP000284842"/>
    </source>
</evidence>
<dbReference type="EMBL" id="NHTK01004583">
    <property type="protein sequence ID" value="PPQ85995.1"/>
    <property type="molecule type" value="Genomic_DNA"/>
</dbReference>